<accession>A0A4R1F7C6</accession>
<evidence type="ECO:0000256" key="8">
    <source>
        <dbReference type="HAMAP-Rule" id="MF_00425"/>
    </source>
</evidence>
<feature type="domain" description="Na(+)-translocating NADH-quinone reductase subunit A C-terminal" evidence="10">
    <location>
        <begin position="269"/>
        <end position="314"/>
    </location>
</feature>
<dbReference type="InterPro" id="IPR022615">
    <property type="entry name" value="NqrA_C_domain"/>
</dbReference>
<keyword evidence="4 8" id="KW-0915">Sodium</keyword>
<dbReference type="RefSeq" id="WP_131904193.1">
    <property type="nucleotide sequence ID" value="NZ_BAAAFU010000008.1"/>
</dbReference>
<reference evidence="12 13" key="1">
    <citation type="submission" date="2019-03" db="EMBL/GenBank/DDBJ databases">
        <title>Genomic Encyclopedia of Type Strains, Phase IV (KMG-IV): sequencing the most valuable type-strain genomes for metagenomic binning, comparative biology and taxonomic classification.</title>
        <authorList>
            <person name="Goeker M."/>
        </authorList>
    </citation>
    <scope>NUCLEOTIDE SEQUENCE [LARGE SCALE GENOMIC DNA]</scope>
    <source>
        <strain evidence="12 13">DSM 24830</strain>
    </source>
</reference>
<dbReference type="PANTHER" id="PTHR37839:SF1">
    <property type="entry name" value="NA(+)-TRANSLOCATING NADH-QUINONE REDUCTASE SUBUNIT A"/>
    <property type="match status" value="1"/>
</dbReference>
<evidence type="ECO:0000313" key="12">
    <source>
        <dbReference type="EMBL" id="TCJ88499.1"/>
    </source>
</evidence>
<dbReference type="EMBL" id="SMFQ01000002">
    <property type="protein sequence ID" value="TCJ88499.1"/>
    <property type="molecule type" value="Genomic_DNA"/>
</dbReference>
<protein>
    <recommendedName>
        <fullName evidence="8">Na(+)-translocating NADH-quinone reductase subunit A</fullName>
        <shortName evidence="8">Na(+)-NQR subunit A</shortName>
        <shortName evidence="8">Na(+)-translocating NQR subunit A</shortName>
        <ecNumber evidence="8">7.2.1.1</ecNumber>
    </recommendedName>
    <alternativeName>
        <fullName evidence="8">NQR complex subunit A</fullName>
    </alternativeName>
    <alternativeName>
        <fullName evidence="8">NQR-1 subunit A</fullName>
    </alternativeName>
</protein>
<comment type="caution">
    <text evidence="12">The sequence shown here is derived from an EMBL/GenBank/DDBJ whole genome shotgun (WGS) entry which is preliminary data.</text>
</comment>
<dbReference type="InterPro" id="IPR056147">
    <property type="entry name" value="NQRA_N"/>
</dbReference>
<dbReference type="Proteomes" id="UP000294887">
    <property type="component" value="Unassembled WGS sequence"/>
</dbReference>
<sequence length="453" mass="49749">MKILKGLDISITGEPVQAISEDIETNSPTITTVAVIGTDYHLLRPSMLVAVGDHVKGGQALFTDKRNPGFNYTSPGAGVITAIPRGAKRALQSVIIKLDEEEEFIEFPKFSSEELDTASAEDIRKILQDSGSWTAFRTRPYSKTPQVDSVPAGIFVRSIDTDPLSANPELIINYKSEAYLDGLKAISKLTKGEVYVCQHDNATLPESPESNVVTKKFSGKHPAGLVGTHIHNILPASDKRTVWHLHYQDVIAIGKLLTTGKRNVDRIFSLAGPMVKEPRLISSRMGASTNELVAGQLKEGNARVISGSVLSGLHAVGNRSYVGRFNLQVSVVPEGQKRQFLHWVNPFLKQFSVMNVFTNALNKDKQEFSFSSSQNGSARAMVPLGSYERVMPLDILPTQLLRALLVRDTETAQKLGCLELDEEDLALCTFVCHSKYEYGPALRACLEIIEREG</sequence>
<evidence type="ECO:0000256" key="3">
    <source>
        <dbReference type="ARBA" id="ARBA00023027"/>
    </source>
</evidence>
<evidence type="ECO:0000256" key="6">
    <source>
        <dbReference type="ARBA" id="ARBA00023075"/>
    </source>
</evidence>
<keyword evidence="1 8" id="KW-0813">Transport</keyword>
<dbReference type="HAMAP" id="MF_00425">
    <property type="entry name" value="NqrA"/>
    <property type="match status" value="1"/>
</dbReference>
<evidence type="ECO:0000259" key="9">
    <source>
        <dbReference type="Pfam" id="PF05896"/>
    </source>
</evidence>
<dbReference type="NCBIfam" id="NF003759">
    <property type="entry name" value="PRK05352.1-2"/>
    <property type="match status" value="1"/>
</dbReference>
<feature type="domain" description="NqrA second alpha/beta" evidence="11">
    <location>
        <begin position="119"/>
        <end position="261"/>
    </location>
</feature>
<keyword evidence="6 8" id="KW-0830">Ubiquinone</keyword>
<evidence type="ECO:0000256" key="2">
    <source>
        <dbReference type="ARBA" id="ARBA00022967"/>
    </source>
</evidence>
<evidence type="ECO:0000313" key="13">
    <source>
        <dbReference type="Proteomes" id="UP000294887"/>
    </source>
</evidence>
<keyword evidence="7 8" id="KW-0739">Sodium transport</keyword>
<feature type="domain" description="NqrA N-terminal barrel-sandwich hybrid" evidence="9">
    <location>
        <begin position="2"/>
        <end position="99"/>
    </location>
</feature>
<comment type="function">
    <text evidence="8">NQR complex catalyzes the reduction of ubiquinone-1 to ubiquinol by two successive reactions, coupled with the transport of Na(+) ions from the cytoplasm to the periplasm. NqrA to NqrE are probably involved in the second step, the conversion of ubisemiquinone to ubiquinol.</text>
</comment>
<keyword evidence="2 8" id="KW-1278">Translocase</keyword>
<dbReference type="InterPro" id="IPR056148">
    <property type="entry name" value="NQRA_2nd"/>
</dbReference>
<evidence type="ECO:0000259" key="11">
    <source>
        <dbReference type="Pfam" id="PF24836"/>
    </source>
</evidence>
<dbReference type="GO" id="GO:0016655">
    <property type="term" value="F:oxidoreductase activity, acting on NAD(P)H, quinone or similar compound as acceptor"/>
    <property type="evidence" value="ECO:0007669"/>
    <property type="project" value="UniProtKB-UniRule"/>
</dbReference>
<keyword evidence="13" id="KW-1185">Reference proteome</keyword>
<organism evidence="12 13">
    <name type="scientific">Cocleimonas flava</name>
    <dbReference type="NCBI Taxonomy" id="634765"/>
    <lineage>
        <taxon>Bacteria</taxon>
        <taxon>Pseudomonadati</taxon>
        <taxon>Pseudomonadota</taxon>
        <taxon>Gammaproteobacteria</taxon>
        <taxon>Thiotrichales</taxon>
        <taxon>Thiotrichaceae</taxon>
        <taxon>Cocleimonas</taxon>
    </lineage>
</organism>
<name>A0A4R1F7C6_9GAMM</name>
<dbReference type="AlphaFoldDB" id="A0A4R1F7C6"/>
<evidence type="ECO:0000256" key="4">
    <source>
        <dbReference type="ARBA" id="ARBA00023053"/>
    </source>
</evidence>
<comment type="subunit">
    <text evidence="8">Composed of six subunits; NqrA, NqrB, NqrC, NqrD, NqrE and NqrF.</text>
</comment>
<dbReference type="EC" id="7.2.1.1" evidence="8"/>
<dbReference type="Pfam" id="PF11973">
    <property type="entry name" value="NQRA_SLBB"/>
    <property type="match status" value="1"/>
</dbReference>
<keyword evidence="5 8" id="KW-0406">Ion transport</keyword>
<evidence type="ECO:0000256" key="5">
    <source>
        <dbReference type="ARBA" id="ARBA00023065"/>
    </source>
</evidence>
<dbReference type="Pfam" id="PF24836">
    <property type="entry name" value="NQRA_2nd"/>
    <property type="match status" value="1"/>
</dbReference>
<dbReference type="Pfam" id="PF05896">
    <property type="entry name" value="NQRA_N"/>
    <property type="match status" value="1"/>
</dbReference>
<dbReference type="InterPro" id="IPR008703">
    <property type="entry name" value="NqrA"/>
</dbReference>
<comment type="catalytic activity">
    <reaction evidence="8">
        <text>a ubiquinone + n Na(+)(in) + NADH + H(+) = a ubiquinol + n Na(+)(out) + NAD(+)</text>
        <dbReference type="Rhea" id="RHEA:47748"/>
        <dbReference type="Rhea" id="RHEA-COMP:9565"/>
        <dbReference type="Rhea" id="RHEA-COMP:9566"/>
        <dbReference type="ChEBI" id="CHEBI:15378"/>
        <dbReference type="ChEBI" id="CHEBI:16389"/>
        <dbReference type="ChEBI" id="CHEBI:17976"/>
        <dbReference type="ChEBI" id="CHEBI:29101"/>
        <dbReference type="ChEBI" id="CHEBI:57540"/>
        <dbReference type="ChEBI" id="CHEBI:57945"/>
        <dbReference type="EC" id="7.2.1.1"/>
    </reaction>
</comment>
<dbReference type="PANTHER" id="PTHR37839">
    <property type="entry name" value="NA(+)-TRANSLOCATING NADH-QUINONE REDUCTASE SUBUNIT A"/>
    <property type="match status" value="1"/>
</dbReference>
<proteinExistence type="inferred from homology"/>
<dbReference type="GO" id="GO:0006814">
    <property type="term" value="P:sodium ion transport"/>
    <property type="evidence" value="ECO:0007669"/>
    <property type="project" value="UniProtKB-UniRule"/>
</dbReference>
<dbReference type="OrthoDB" id="9774536at2"/>
<evidence type="ECO:0000259" key="10">
    <source>
        <dbReference type="Pfam" id="PF11973"/>
    </source>
</evidence>
<comment type="similarity">
    <text evidence="8">Belongs to the NqrA family.</text>
</comment>
<evidence type="ECO:0000256" key="1">
    <source>
        <dbReference type="ARBA" id="ARBA00022448"/>
    </source>
</evidence>
<gene>
    <name evidence="8" type="primary">nqrA</name>
    <name evidence="12" type="ORF">EV695_0355</name>
</gene>
<evidence type="ECO:0000256" key="7">
    <source>
        <dbReference type="ARBA" id="ARBA00023201"/>
    </source>
</evidence>
<dbReference type="NCBIfam" id="TIGR01936">
    <property type="entry name" value="nqrA"/>
    <property type="match status" value="1"/>
</dbReference>
<keyword evidence="3 8" id="KW-0520">NAD</keyword>